<accession>A0A5B8R735</accession>
<dbReference type="Pfam" id="PF13188">
    <property type="entry name" value="PAS_8"/>
    <property type="match status" value="1"/>
</dbReference>
<name>A0A5B8R735_9ZZZZ</name>
<dbReference type="SUPFAM" id="SSF55073">
    <property type="entry name" value="Nucleotide cyclase"/>
    <property type="match status" value="1"/>
</dbReference>
<dbReference type="CDD" id="cd00130">
    <property type="entry name" value="PAS"/>
    <property type="match status" value="1"/>
</dbReference>
<dbReference type="EMBL" id="MN079076">
    <property type="protein sequence ID" value="QEA03758.1"/>
    <property type="molecule type" value="Genomic_DNA"/>
</dbReference>
<dbReference type="InterPro" id="IPR050469">
    <property type="entry name" value="Diguanylate_Cyclase"/>
</dbReference>
<dbReference type="PANTHER" id="PTHR45138:SF9">
    <property type="entry name" value="DIGUANYLATE CYCLASE DGCM-RELATED"/>
    <property type="match status" value="1"/>
</dbReference>
<dbReference type="PROSITE" id="PS50887">
    <property type="entry name" value="GGDEF"/>
    <property type="match status" value="1"/>
</dbReference>
<dbReference type="FunFam" id="3.30.70.270:FF:000001">
    <property type="entry name" value="Diguanylate cyclase domain protein"/>
    <property type="match status" value="1"/>
</dbReference>
<dbReference type="InterPro" id="IPR000700">
    <property type="entry name" value="PAS-assoc_C"/>
</dbReference>
<reference evidence="6" key="1">
    <citation type="submission" date="2019-06" db="EMBL/GenBank/DDBJ databases">
        <authorList>
            <person name="Murdoch R.W."/>
            <person name="Fathepure B."/>
        </authorList>
    </citation>
    <scope>NUCLEOTIDE SEQUENCE</scope>
</reference>
<dbReference type="CDD" id="cd01949">
    <property type="entry name" value="GGDEF"/>
    <property type="match status" value="1"/>
</dbReference>
<keyword evidence="2" id="KW-0812">Transmembrane</keyword>
<organism evidence="6">
    <name type="scientific">uncultured organism</name>
    <dbReference type="NCBI Taxonomy" id="155900"/>
    <lineage>
        <taxon>unclassified sequences</taxon>
        <taxon>environmental samples</taxon>
    </lineage>
</organism>
<evidence type="ECO:0000259" key="3">
    <source>
        <dbReference type="PROSITE" id="PS50112"/>
    </source>
</evidence>
<dbReference type="AlphaFoldDB" id="A0A5B8R735"/>
<evidence type="ECO:0000259" key="5">
    <source>
        <dbReference type="PROSITE" id="PS50887"/>
    </source>
</evidence>
<dbReference type="InterPro" id="IPR035965">
    <property type="entry name" value="PAS-like_dom_sf"/>
</dbReference>
<protein>
    <recommendedName>
        <fullName evidence="7">Diguanylate cyclase</fullName>
    </recommendedName>
</protein>
<feature type="domain" description="PAC" evidence="4">
    <location>
        <begin position="458"/>
        <end position="510"/>
    </location>
</feature>
<dbReference type="InterPro" id="IPR000160">
    <property type="entry name" value="GGDEF_dom"/>
</dbReference>
<feature type="region of interest" description="Disordered" evidence="1">
    <location>
        <begin position="661"/>
        <end position="681"/>
    </location>
</feature>
<dbReference type="SUPFAM" id="SSF55785">
    <property type="entry name" value="PYP-like sensor domain (PAS domain)"/>
    <property type="match status" value="2"/>
</dbReference>
<dbReference type="PANTHER" id="PTHR45138">
    <property type="entry name" value="REGULATORY COMPONENTS OF SENSORY TRANSDUCTION SYSTEM"/>
    <property type="match status" value="1"/>
</dbReference>
<evidence type="ECO:0000256" key="1">
    <source>
        <dbReference type="SAM" id="MobiDB-lite"/>
    </source>
</evidence>
<dbReference type="InterPro" id="IPR029787">
    <property type="entry name" value="Nucleotide_cyclase"/>
</dbReference>
<evidence type="ECO:0008006" key="7">
    <source>
        <dbReference type="Google" id="ProtNLM"/>
    </source>
</evidence>
<dbReference type="SMART" id="SM00267">
    <property type="entry name" value="GGDEF"/>
    <property type="match status" value="1"/>
</dbReference>
<proteinExistence type="predicted"/>
<dbReference type="Gene3D" id="3.30.450.20">
    <property type="entry name" value="PAS domain"/>
    <property type="match status" value="2"/>
</dbReference>
<dbReference type="Gene3D" id="3.30.70.270">
    <property type="match status" value="1"/>
</dbReference>
<gene>
    <name evidence="6" type="ORF">KBTEX_00058</name>
</gene>
<keyword evidence="2" id="KW-1133">Transmembrane helix</keyword>
<feature type="transmembrane region" description="Helical" evidence="2">
    <location>
        <begin position="181"/>
        <end position="203"/>
    </location>
</feature>
<evidence type="ECO:0000256" key="2">
    <source>
        <dbReference type="SAM" id="Phobius"/>
    </source>
</evidence>
<dbReference type="InterPro" id="IPR043128">
    <property type="entry name" value="Rev_trsase/Diguanyl_cyclase"/>
</dbReference>
<feature type="domain" description="GGDEF" evidence="5">
    <location>
        <begin position="542"/>
        <end position="671"/>
    </location>
</feature>
<dbReference type="PROSITE" id="PS50112">
    <property type="entry name" value="PAS"/>
    <property type="match status" value="1"/>
</dbReference>
<dbReference type="Pfam" id="PF00990">
    <property type="entry name" value="GGDEF"/>
    <property type="match status" value="1"/>
</dbReference>
<dbReference type="NCBIfam" id="TIGR00254">
    <property type="entry name" value="GGDEF"/>
    <property type="match status" value="1"/>
</dbReference>
<sequence length="681" mass="75038">MKRLIPMRRRIEFRLAAALMALATVFALAAGWMSYRHHLPDARDAAVGQALEIARTMNYAVETVASGTALERFVLTVAANPRIRAIALTSADGDRVVASSRLAWQGRSADDLGTTSIGRWLSHPLSGDSETRWRPGHGEAVAISRLWITDPVSPIAETLADGRVVVVMDASELIGRARKDALINAGWLTATVLAFTLLVFLLVRRELMAPINRVYQALKAQQAGESGRAAPETGSPEIRTLAQTVNEFFKLHQRIDRYRQVFEDLPVAVARIRIGNDGLHIDANPASRERLGIDVARITDLRTLQALFVDAGQRRALTRDLREHGMVRDREVLIAPGGDAPQRWIAMAAHLAHRGGDVVIDVVAEDITAHKEAMQGLNAERDRLRDIADSIPGAVYEYRLMPDGSERFPFVSDGLRTLLGLSPEERTDDPRILWSRVLPEDMEQMRTATRQANIGPPSDWHAEFRVRTGEGIHWLFGHAVPADDPGPGQLFRGVLIDITERKQLEARLERAARHDTLTGALNRAGFEPLLERAMATARRYDRPLSLLLADLDHFKAINDRFGHEMGDRVLAHFAEVMGGRLRDSDTFVRWGGEEFIILLPETGADGAWRIAETLRQTVAESAFPTGERLTVSLGVATLRPGDTVKALIRRADAGAYRAKRAGRNRVGAPPSGIAATGTSAH</sequence>
<evidence type="ECO:0000313" key="6">
    <source>
        <dbReference type="EMBL" id="QEA03758.1"/>
    </source>
</evidence>
<dbReference type="PROSITE" id="PS50113">
    <property type="entry name" value="PAC"/>
    <property type="match status" value="1"/>
</dbReference>
<dbReference type="SMART" id="SM00091">
    <property type="entry name" value="PAS"/>
    <property type="match status" value="2"/>
</dbReference>
<feature type="domain" description="PAS" evidence="3">
    <location>
        <begin position="380"/>
        <end position="452"/>
    </location>
</feature>
<evidence type="ECO:0000259" key="4">
    <source>
        <dbReference type="PROSITE" id="PS50113"/>
    </source>
</evidence>
<dbReference type="GO" id="GO:0052621">
    <property type="term" value="F:diguanylate cyclase activity"/>
    <property type="evidence" value="ECO:0007669"/>
    <property type="project" value="TreeGrafter"/>
</dbReference>
<keyword evidence="2" id="KW-0472">Membrane</keyword>
<dbReference type="InterPro" id="IPR000014">
    <property type="entry name" value="PAS"/>
</dbReference>